<sequence length="164" mass="17084">MGQRGRLHQVTLRWMSLVGSRPARLYPAELPASRHWGIILESVTVSLKPHHHLHQPACGFGAPCALPGLGAPLEDRDSNKSRGQTRSPHGASRAACATRMDGSCSASHGGAHAGGSAKGKKKSTKKQQPPAPGAPSAPAPALVVGNILDTWHSACHSIGQACLH</sequence>
<accession>A0A9C6XC23</accession>
<dbReference type="Proteomes" id="UP000504606">
    <property type="component" value="Unplaced"/>
</dbReference>
<name>A0A9C6XC23_FRAOC</name>
<protein>
    <submittedName>
        <fullName evidence="3">Uncharacterized protein LOC127752317</fullName>
    </submittedName>
</protein>
<keyword evidence="2" id="KW-1185">Reference proteome</keyword>
<reference evidence="3" key="1">
    <citation type="submission" date="2025-08" db="UniProtKB">
        <authorList>
            <consortium name="RefSeq"/>
        </authorList>
    </citation>
    <scope>IDENTIFICATION</scope>
    <source>
        <tissue evidence="3">Whole organism</tissue>
    </source>
</reference>
<dbReference type="RefSeq" id="XP_052133233.1">
    <property type="nucleotide sequence ID" value="XM_052277273.1"/>
</dbReference>
<evidence type="ECO:0000313" key="3">
    <source>
        <dbReference type="RefSeq" id="XP_052133233.1"/>
    </source>
</evidence>
<dbReference type="KEGG" id="foc:127752317"/>
<feature type="region of interest" description="Disordered" evidence="1">
    <location>
        <begin position="69"/>
        <end position="138"/>
    </location>
</feature>
<dbReference type="AlphaFoldDB" id="A0A9C6XC23"/>
<organism evidence="2 3">
    <name type="scientific">Frankliniella occidentalis</name>
    <name type="common">Western flower thrips</name>
    <name type="synonym">Euthrips occidentalis</name>
    <dbReference type="NCBI Taxonomy" id="133901"/>
    <lineage>
        <taxon>Eukaryota</taxon>
        <taxon>Metazoa</taxon>
        <taxon>Ecdysozoa</taxon>
        <taxon>Arthropoda</taxon>
        <taxon>Hexapoda</taxon>
        <taxon>Insecta</taxon>
        <taxon>Pterygota</taxon>
        <taxon>Neoptera</taxon>
        <taxon>Paraneoptera</taxon>
        <taxon>Thysanoptera</taxon>
        <taxon>Terebrantia</taxon>
        <taxon>Thripoidea</taxon>
        <taxon>Thripidae</taxon>
        <taxon>Frankliniella</taxon>
    </lineage>
</organism>
<proteinExistence type="predicted"/>
<feature type="compositionally biased region" description="Pro residues" evidence="1">
    <location>
        <begin position="129"/>
        <end position="138"/>
    </location>
</feature>
<evidence type="ECO:0000256" key="1">
    <source>
        <dbReference type="SAM" id="MobiDB-lite"/>
    </source>
</evidence>
<gene>
    <name evidence="3" type="primary">LOC127752317</name>
</gene>
<dbReference type="GeneID" id="127752317"/>
<evidence type="ECO:0000313" key="2">
    <source>
        <dbReference type="Proteomes" id="UP000504606"/>
    </source>
</evidence>